<dbReference type="Proteomes" id="UP000229897">
    <property type="component" value="Chromosome"/>
</dbReference>
<evidence type="ECO:0000256" key="1">
    <source>
        <dbReference type="ARBA" id="ARBA00004141"/>
    </source>
</evidence>
<reference evidence="9" key="1">
    <citation type="submission" date="2017-10" db="EMBL/GenBank/DDBJ databases">
        <title>Massilia psychrophilum sp. nov., a novel purple-pigmented bacterium isolated from Tianshan glacier, Xinjiang Municipality, China.</title>
        <authorList>
            <person name="Wang H."/>
        </authorList>
    </citation>
    <scope>NUCLEOTIDE SEQUENCE [LARGE SCALE GENOMIC DNA]</scope>
    <source>
        <strain evidence="9">B2</strain>
    </source>
</reference>
<dbReference type="InterPro" id="IPR051790">
    <property type="entry name" value="Cytochrome_c-biogenesis_DsbD"/>
</dbReference>
<organism evidence="9 10">
    <name type="scientific">Massilia violaceinigra</name>
    <dbReference type="NCBI Taxonomy" id="2045208"/>
    <lineage>
        <taxon>Bacteria</taxon>
        <taxon>Pseudomonadati</taxon>
        <taxon>Pseudomonadota</taxon>
        <taxon>Betaproteobacteria</taxon>
        <taxon>Burkholderiales</taxon>
        <taxon>Oxalobacteraceae</taxon>
        <taxon>Telluria group</taxon>
        <taxon>Massilia</taxon>
    </lineage>
</organism>
<feature type="domain" description="Cytochrome C biogenesis protein transmembrane" evidence="8">
    <location>
        <begin position="70"/>
        <end position="275"/>
    </location>
</feature>
<dbReference type="PANTHER" id="PTHR31272:SF9">
    <property type="entry name" value="BLL1027 PROTEIN"/>
    <property type="match status" value="1"/>
</dbReference>
<keyword evidence="10" id="KW-1185">Reference proteome</keyword>
<dbReference type="PANTHER" id="PTHR31272">
    <property type="entry name" value="CYTOCHROME C-TYPE BIOGENESIS PROTEIN HI_1454-RELATED"/>
    <property type="match status" value="1"/>
</dbReference>
<evidence type="ECO:0000256" key="4">
    <source>
        <dbReference type="ARBA" id="ARBA00022748"/>
    </source>
</evidence>
<feature type="transmembrane region" description="Helical" evidence="7">
    <location>
        <begin position="187"/>
        <end position="213"/>
    </location>
</feature>
<gene>
    <name evidence="9" type="ORF">CR152_26660</name>
</gene>
<evidence type="ECO:0000313" key="10">
    <source>
        <dbReference type="Proteomes" id="UP000229897"/>
    </source>
</evidence>
<evidence type="ECO:0000259" key="8">
    <source>
        <dbReference type="Pfam" id="PF02683"/>
    </source>
</evidence>
<dbReference type="GO" id="GO:0017004">
    <property type="term" value="P:cytochrome complex assembly"/>
    <property type="evidence" value="ECO:0007669"/>
    <property type="project" value="UniProtKB-KW"/>
</dbReference>
<evidence type="ECO:0000313" key="9">
    <source>
        <dbReference type="EMBL" id="ATQ77689.1"/>
    </source>
</evidence>
<keyword evidence="5 7" id="KW-1133">Transmembrane helix</keyword>
<feature type="transmembrane region" description="Helical" evidence="7">
    <location>
        <begin position="71"/>
        <end position="95"/>
    </location>
</feature>
<dbReference type="EMBL" id="CP024608">
    <property type="protein sequence ID" value="ATQ77689.1"/>
    <property type="molecule type" value="Genomic_DNA"/>
</dbReference>
<comment type="subcellular location">
    <subcellularLocation>
        <location evidence="1">Membrane</location>
        <topology evidence="1">Multi-pass membrane protein</topology>
    </subcellularLocation>
</comment>
<comment type="similarity">
    <text evidence="2">Belongs to the DsbD family.</text>
</comment>
<feature type="transmembrane region" description="Helical" evidence="7">
    <location>
        <begin position="135"/>
        <end position="159"/>
    </location>
</feature>
<evidence type="ECO:0000256" key="6">
    <source>
        <dbReference type="ARBA" id="ARBA00023136"/>
    </source>
</evidence>
<keyword evidence="6 7" id="KW-0472">Membrane</keyword>
<dbReference type="Pfam" id="PF02683">
    <property type="entry name" value="DsbD_TM"/>
    <property type="match status" value="1"/>
</dbReference>
<feature type="transmembrane region" description="Helical" evidence="7">
    <location>
        <begin position="107"/>
        <end position="129"/>
    </location>
</feature>
<feature type="transmembrane region" description="Helical" evidence="7">
    <location>
        <begin position="259"/>
        <end position="277"/>
    </location>
</feature>
<accession>A0A2D2DRT9</accession>
<keyword evidence="3 7" id="KW-0812">Transmembrane</keyword>
<dbReference type="KEGG" id="mass:CR152_26660"/>
<protein>
    <submittedName>
        <fullName evidence="9">Cytochrome C biogenesis protein</fullName>
    </submittedName>
</protein>
<dbReference type="GO" id="GO:0016020">
    <property type="term" value="C:membrane"/>
    <property type="evidence" value="ECO:0007669"/>
    <property type="project" value="UniProtKB-SubCell"/>
</dbReference>
<keyword evidence="4" id="KW-0201">Cytochrome c-type biogenesis</keyword>
<evidence type="ECO:0000256" key="2">
    <source>
        <dbReference type="ARBA" id="ARBA00006143"/>
    </source>
</evidence>
<dbReference type="AlphaFoldDB" id="A0A2D2DRT9"/>
<proteinExistence type="inferred from homology"/>
<feature type="transmembrane region" description="Helical" evidence="7">
    <location>
        <begin position="219"/>
        <end position="239"/>
    </location>
</feature>
<evidence type="ECO:0000256" key="7">
    <source>
        <dbReference type="SAM" id="Phobius"/>
    </source>
</evidence>
<sequence>MACIGEISASIPGIAAFVLMVDTSRHRHPMLLVTYGRPIDATSRRAVVVVYLLRMDAPTIKHGLRMNIMELGFAFLAGLAMIASPCILMVLPILLGATLERSSRPIFIVLGFVTAFTLVALAFATGASLSGASPVLIRQVAIILLAGFSIVLLSPSLYARVSARLQSVSDLGVRLTPNPGAGKAGGFILGLSLGAVWTPCSGPVLASIIALVAGSASRGWGLVLLVAFGLGSGLPMLLIAYGGKTINTRLPILARKGAALRRGFGIATLILVAYMQWQQYDEAAGWIANRYQGWL</sequence>
<evidence type="ECO:0000256" key="5">
    <source>
        <dbReference type="ARBA" id="ARBA00022989"/>
    </source>
</evidence>
<dbReference type="InterPro" id="IPR003834">
    <property type="entry name" value="Cyt_c_assmbl_TM_dom"/>
</dbReference>
<evidence type="ECO:0000256" key="3">
    <source>
        <dbReference type="ARBA" id="ARBA00022692"/>
    </source>
</evidence>
<name>A0A2D2DRT9_9BURK</name>